<proteinExistence type="predicted"/>
<organism evidence="7 8">
    <name type="scientific">Bicyclus anynana</name>
    <name type="common">Squinting bush brown butterfly</name>
    <dbReference type="NCBI Taxonomy" id="110368"/>
    <lineage>
        <taxon>Eukaryota</taxon>
        <taxon>Metazoa</taxon>
        <taxon>Ecdysozoa</taxon>
        <taxon>Arthropoda</taxon>
        <taxon>Hexapoda</taxon>
        <taxon>Insecta</taxon>
        <taxon>Pterygota</taxon>
        <taxon>Neoptera</taxon>
        <taxon>Endopterygota</taxon>
        <taxon>Lepidoptera</taxon>
        <taxon>Glossata</taxon>
        <taxon>Ditrysia</taxon>
        <taxon>Papilionoidea</taxon>
        <taxon>Nymphalidae</taxon>
        <taxon>Satyrinae</taxon>
        <taxon>Satyrini</taxon>
        <taxon>Mycalesina</taxon>
        <taxon>Bicyclus</taxon>
    </lineage>
</organism>
<dbReference type="Pfam" id="PF08395">
    <property type="entry name" value="7tm_7"/>
    <property type="match status" value="1"/>
</dbReference>
<dbReference type="AlphaFoldDB" id="A0A6J1N6I1"/>
<keyword evidence="3 6" id="KW-0812">Transmembrane</keyword>
<protein>
    <submittedName>
        <fullName evidence="8">Uncharacterized protein LOC112047721</fullName>
    </submittedName>
</protein>
<dbReference type="GO" id="GO:0050909">
    <property type="term" value="P:sensory perception of taste"/>
    <property type="evidence" value="ECO:0007669"/>
    <property type="project" value="InterPro"/>
</dbReference>
<evidence type="ECO:0000256" key="5">
    <source>
        <dbReference type="ARBA" id="ARBA00023136"/>
    </source>
</evidence>
<dbReference type="GeneID" id="112047721"/>
<evidence type="ECO:0000313" key="7">
    <source>
        <dbReference type="Proteomes" id="UP001652582"/>
    </source>
</evidence>
<sequence>MSVDFDKTFSGVQALTVVKLVLQNKQTNTWRTVDVMYIGCALVDALLLACGALTAGGRVTRMAEHLEHLERIDSKCNPRLSGTQHKLTALVLFYILGCIFLRYYEFTVFKERFLADKPEGWVSQAVFVFMHLAIDLLVLQLSLAARAVQRSMRLINDSLQRLIPGRQSPTSEIYKVSEHTPKQAWKAEEHNARKSHVNFISKRSQHQIVQTFSDKVDCGKNKSIQLISFTIESSASD</sequence>
<dbReference type="Proteomes" id="UP001652582">
    <property type="component" value="Chromosome 14"/>
</dbReference>
<evidence type="ECO:0000256" key="3">
    <source>
        <dbReference type="ARBA" id="ARBA00022692"/>
    </source>
</evidence>
<accession>A0A6J1N6I1</accession>
<evidence type="ECO:0000313" key="8">
    <source>
        <dbReference type="RefSeq" id="XP_023940702.2"/>
    </source>
</evidence>
<evidence type="ECO:0000256" key="1">
    <source>
        <dbReference type="ARBA" id="ARBA00004651"/>
    </source>
</evidence>
<feature type="transmembrane region" description="Helical" evidence="6">
    <location>
        <begin position="35"/>
        <end position="55"/>
    </location>
</feature>
<keyword evidence="5 6" id="KW-0472">Membrane</keyword>
<dbReference type="RefSeq" id="XP_023940702.2">
    <property type="nucleotide sequence ID" value="XM_024084934.2"/>
</dbReference>
<name>A0A6J1N6I1_BICAN</name>
<comment type="subcellular location">
    <subcellularLocation>
        <location evidence="1">Cell membrane</location>
        <topology evidence="1">Multi-pass membrane protein</topology>
    </subcellularLocation>
</comment>
<gene>
    <name evidence="8" type="primary">LOC112047721</name>
</gene>
<keyword evidence="4 6" id="KW-1133">Transmembrane helix</keyword>
<feature type="transmembrane region" description="Helical" evidence="6">
    <location>
        <begin position="124"/>
        <end position="145"/>
    </location>
</feature>
<evidence type="ECO:0000256" key="6">
    <source>
        <dbReference type="SAM" id="Phobius"/>
    </source>
</evidence>
<evidence type="ECO:0000256" key="4">
    <source>
        <dbReference type="ARBA" id="ARBA00022989"/>
    </source>
</evidence>
<keyword evidence="2" id="KW-1003">Cell membrane</keyword>
<feature type="transmembrane region" description="Helical" evidence="6">
    <location>
        <begin position="87"/>
        <end position="104"/>
    </location>
</feature>
<reference evidence="8" key="1">
    <citation type="submission" date="2025-08" db="UniProtKB">
        <authorList>
            <consortium name="RefSeq"/>
        </authorList>
    </citation>
    <scope>IDENTIFICATION</scope>
</reference>
<evidence type="ECO:0000256" key="2">
    <source>
        <dbReference type="ARBA" id="ARBA00022475"/>
    </source>
</evidence>
<keyword evidence="7" id="KW-1185">Reference proteome</keyword>
<dbReference type="GO" id="GO:0005886">
    <property type="term" value="C:plasma membrane"/>
    <property type="evidence" value="ECO:0007669"/>
    <property type="project" value="UniProtKB-SubCell"/>
</dbReference>
<dbReference type="KEGG" id="bany:112047721"/>
<dbReference type="InterPro" id="IPR013604">
    <property type="entry name" value="7TM_chemorcpt"/>
</dbReference>